<dbReference type="Gene3D" id="3.40.50.150">
    <property type="entry name" value="Vaccinia Virus protein VP39"/>
    <property type="match status" value="1"/>
</dbReference>
<organism evidence="8 9">
    <name type="scientific">Benzoatithermus flavus</name>
    <dbReference type="NCBI Taxonomy" id="3108223"/>
    <lineage>
        <taxon>Bacteria</taxon>
        <taxon>Pseudomonadati</taxon>
        <taxon>Pseudomonadota</taxon>
        <taxon>Alphaproteobacteria</taxon>
        <taxon>Geminicoccales</taxon>
        <taxon>Geminicoccaceae</taxon>
        <taxon>Benzoatithermus</taxon>
    </lineage>
</organism>
<dbReference type="SUPFAM" id="SSF53335">
    <property type="entry name" value="S-adenosyl-L-methionine-dependent methyltransferases"/>
    <property type="match status" value="1"/>
</dbReference>
<dbReference type="HAMAP" id="MF_01007">
    <property type="entry name" value="16SrRNA_methyltr_H"/>
    <property type="match status" value="1"/>
</dbReference>
<keyword evidence="4 6" id="KW-0808">Transferase</keyword>
<keyword evidence="6" id="KW-0963">Cytoplasm</keyword>
<comment type="similarity">
    <text evidence="1 6">Belongs to the methyltransferase superfamily. RsmH family.</text>
</comment>
<evidence type="ECO:0000256" key="7">
    <source>
        <dbReference type="SAM" id="MobiDB-lite"/>
    </source>
</evidence>
<evidence type="ECO:0000313" key="8">
    <source>
        <dbReference type="EMBL" id="MEK0082588.1"/>
    </source>
</evidence>
<dbReference type="PANTHER" id="PTHR11265">
    <property type="entry name" value="S-ADENOSYL-METHYLTRANSFERASE MRAW"/>
    <property type="match status" value="1"/>
</dbReference>
<evidence type="ECO:0000313" key="9">
    <source>
        <dbReference type="Proteomes" id="UP001375743"/>
    </source>
</evidence>
<dbReference type="Gene3D" id="1.10.150.170">
    <property type="entry name" value="Putative methyltransferase TM0872, insert domain"/>
    <property type="match status" value="1"/>
</dbReference>
<gene>
    <name evidence="6 8" type="primary">rsmH</name>
    <name evidence="8" type="ORF">U1T56_05460</name>
</gene>
<feature type="binding site" evidence="6">
    <location>
        <position position="75"/>
    </location>
    <ligand>
        <name>S-adenosyl-L-methionine</name>
        <dbReference type="ChEBI" id="CHEBI:59789"/>
    </ligand>
</feature>
<keyword evidence="2 6" id="KW-0698">rRNA processing</keyword>
<keyword evidence="5 6" id="KW-0949">S-adenosyl-L-methionine</keyword>
<dbReference type="Pfam" id="PF01795">
    <property type="entry name" value="Methyltransf_5"/>
    <property type="match status" value="1"/>
</dbReference>
<feature type="binding site" evidence="6">
    <location>
        <position position="96"/>
    </location>
    <ligand>
        <name>S-adenosyl-L-methionine</name>
        <dbReference type="ChEBI" id="CHEBI:59789"/>
    </ligand>
</feature>
<dbReference type="GO" id="GO:0032259">
    <property type="term" value="P:methylation"/>
    <property type="evidence" value="ECO:0007669"/>
    <property type="project" value="UniProtKB-KW"/>
</dbReference>
<dbReference type="GO" id="GO:0008168">
    <property type="term" value="F:methyltransferase activity"/>
    <property type="evidence" value="ECO:0007669"/>
    <property type="project" value="UniProtKB-KW"/>
</dbReference>
<evidence type="ECO:0000256" key="6">
    <source>
        <dbReference type="HAMAP-Rule" id="MF_01007"/>
    </source>
</evidence>
<evidence type="ECO:0000256" key="4">
    <source>
        <dbReference type="ARBA" id="ARBA00022679"/>
    </source>
</evidence>
<feature type="binding site" evidence="6">
    <location>
        <position position="103"/>
    </location>
    <ligand>
        <name>S-adenosyl-L-methionine</name>
        <dbReference type="ChEBI" id="CHEBI:59789"/>
    </ligand>
</feature>
<keyword evidence="9" id="KW-1185">Reference proteome</keyword>
<evidence type="ECO:0000256" key="2">
    <source>
        <dbReference type="ARBA" id="ARBA00022552"/>
    </source>
</evidence>
<sequence>MAHRPVLLDEVLETLQPRDGGLYVDATFGGGGYSRAILAAASCRVIGIDRDPDAVVRGEALAAECPRFAIVHAPFGTMREHLAALGVSEVDGVVFDLGVSSFQLDEGGRGFSFQADGPLDMRMEKSGPTADDILGEIDERELARVLFTYGDEPQARAVARAIVAARRQGPIGTTGALAAIVARVKGGRHGPRDPATRTFQALRMLVNDELGELERGLAAAETLIRPGGRLVVVSFHSGEDTTVKRFVNGHGGRQAQPSRHLPPVALPPPRWRWVRHGIVKPGAAEVAANPRSRSARLRVAERLAGTDERVHDRRRGEKETPEWRPAA</sequence>
<comment type="subcellular location">
    <subcellularLocation>
        <location evidence="6">Cytoplasm</location>
    </subcellularLocation>
</comment>
<evidence type="ECO:0000256" key="3">
    <source>
        <dbReference type="ARBA" id="ARBA00022603"/>
    </source>
</evidence>
<dbReference type="InterPro" id="IPR023397">
    <property type="entry name" value="SAM-dep_MeTrfase_MraW_recog"/>
</dbReference>
<feature type="binding site" evidence="6">
    <location>
        <begin position="31"/>
        <end position="33"/>
    </location>
    <ligand>
        <name>S-adenosyl-L-methionine</name>
        <dbReference type="ChEBI" id="CHEBI:59789"/>
    </ligand>
</feature>
<protein>
    <recommendedName>
        <fullName evidence="6">Ribosomal RNA small subunit methyltransferase H</fullName>
        <ecNumber evidence="6">2.1.1.199</ecNumber>
    </recommendedName>
    <alternativeName>
        <fullName evidence="6">16S rRNA m(4)C1402 methyltransferase</fullName>
    </alternativeName>
    <alternativeName>
        <fullName evidence="6">rRNA (cytosine-N(4)-)-methyltransferase RsmH</fullName>
    </alternativeName>
</protein>
<comment type="caution">
    <text evidence="8">The sequence shown here is derived from an EMBL/GenBank/DDBJ whole genome shotgun (WGS) entry which is preliminary data.</text>
</comment>
<evidence type="ECO:0000256" key="1">
    <source>
        <dbReference type="ARBA" id="ARBA00010396"/>
    </source>
</evidence>
<dbReference type="PANTHER" id="PTHR11265:SF0">
    <property type="entry name" value="12S RRNA N4-METHYLCYTIDINE METHYLTRANSFERASE"/>
    <property type="match status" value="1"/>
</dbReference>
<proteinExistence type="inferred from homology"/>
<keyword evidence="3 6" id="KW-0489">Methyltransferase</keyword>
<dbReference type="EMBL" id="JBBLZC010000004">
    <property type="protein sequence ID" value="MEK0082588.1"/>
    <property type="molecule type" value="Genomic_DNA"/>
</dbReference>
<comment type="catalytic activity">
    <reaction evidence="6">
        <text>cytidine(1402) in 16S rRNA + S-adenosyl-L-methionine = N(4)-methylcytidine(1402) in 16S rRNA + S-adenosyl-L-homocysteine + H(+)</text>
        <dbReference type="Rhea" id="RHEA:42928"/>
        <dbReference type="Rhea" id="RHEA-COMP:10286"/>
        <dbReference type="Rhea" id="RHEA-COMP:10287"/>
        <dbReference type="ChEBI" id="CHEBI:15378"/>
        <dbReference type="ChEBI" id="CHEBI:57856"/>
        <dbReference type="ChEBI" id="CHEBI:59789"/>
        <dbReference type="ChEBI" id="CHEBI:74506"/>
        <dbReference type="ChEBI" id="CHEBI:82748"/>
        <dbReference type="EC" id="2.1.1.199"/>
    </reaction>
</comment>
<accession>A0ABU8XN28</accession>
<feature type="region of interest" description="Disordered" evidence="7">
    <location>
        <begin position="286"/>
        <end position="327"/>
    </location>
</feature>
<dbReference type="SUPFAM" id="SSF81799">
    <property type="entry name" value="Putative methyltransferase TM0872, insert domain"/>
    <property type="match status" value="1"/>
</dbReference>
<dbReference type="PIRSF" id="PIRSF004486">
    <property type="entry name" value="MraW"/>
    <property type="match status" value="1"/>
</dbReference>
<dbReference type="InterPro" id="IPR029063">
    <property type="entry name" value="SAM-dependent_MTases_sf"/>
</dbReference>
<evidence type="ECO:0000256" key="5">
    <source>
        <dbReference type="ARBA" id="ARBA00022691"/>
    </source>
</evidence>
<dbReference type="InterPro" id="IPR002903">
    <property type="entry name" value="RsmH"/>
</dbReference>
<dbReference type="EC" id="2.1.1.199" evidence="6"/>
<feature type="binding site" evidence="6">
    <location>
        <position position="49"/>
    </location>
    <ligand>
        <name>S-adenosyl-L-methionine</name>
        <dbReference type="ChEBI" id="CHEBI:59789"/>
    </ligand>
</feature>
<feature type="compositionally biased region" description="Basic and acidic residues" evidence="7">
    <location>
        <begin position="298"/>
        <end position="327"/>
    </location>
</feature>
<reference evidence="8 9" key="1">
    <citation type="submission" date="2024-01" db="EMBL/GenBank/DDBJ databases">
        <title>Multi-omics insights into the function and evolution of sodium benzoate biodegradation pathways in Benzoatithermus flavus gen. nov., sp. nov. from hot spring.</title>
        <authorList>
            <person name="Hu C.-J."/>
            <person name="Li W.-J."/>
        </authorList>
    </citation>
    <scope>NUCLEOTIDE SEQUENCE [LARGE SCALE GENOMIC DNA]</scope>
    <source>
        <strain evidence="8 9">SYSU G07066</strain>
    </source>
</reference>
<dbReference type="CDD" id="cd02440">
    <property type="entry name" value="AdoMet_MTases"/>
    <property type="match status" value="1"/>
</dbReference>
<dbReference type="Proteomes" id="UP001375743">
    <property type="component" value="Unassembled WGS sequence"/>
</dbReference>
<dbReference type="NCBIfam" id="TIGR00006">
    <property type="entry name" value="16S rRNA (cytosine(1402)-N(4))-methyltransferase RsmH"/>
    <property type="match status" value="1"/>
</dbReference>
<comment type="function">
    <text evidence="6">Specifically methylates the N4 position of cytidine in position 1402 (C1402) of 16S rRNA.</text>
</comment>
<name>A0ABU8XN28_9PROT</name>